<feature type="compositionally biased region" description="Basic and acidic residues" evidence="1">
    <location>
        <begin position="74"/>
        <end position="88"/>
    </location>
</feature>
<reference evidence="2 3" key="1">
    <citation type="submission" date="2024-02" db="EMBL/GenBank/DDBJ databases">
        <authorList>
            <person name="Daric V."/>
            <person name="Darras S."/>
        </authorList>
    </citation>
    <scope>NUCLEOTIDE SEQUENCE [LARGE SCALE GENOMIC DNA]</scope>
</reference>
<feature type="compositionally biased region" description="Low complexity" evidence="1">
    <location>
        <begin position="15"/>
        <end position="30"/>
    </location>
</feature>
<feature type="compositionally biased region" description="Polar residues" evidence="1">
    <location>
        <begin position="89"/>
        <end position="100"/>
    </location>
</feature>
<name>A0ABP0G389_CLALP</name>
<feature type="compositionally biased region" description="Basic and acidic residues" evidence="1">
    <location>
        <begin position="1"/>
        <end position="12"/>
    </location>
</feature>
<feature type="region of interest" description="Disordered" evidence="1">
    <location>
        <begin position="63"/>
        <end position="100"/>
    </location>
</feature>
<evidence type="ECO:0000313" key="2">
    <source>
        <dbReference type="EMBL" id="CAK8685323.1"/>
    </source>
</evidence>
<evidence type="ECO:0000313" key="3">
    <source>
        <dbReference type="Proteomes" id="UP001642483"/>
    </source>
</evidence>
<proteinExistence type="predicted"/>
<comment type="caution">
    <text evidence="2">The sequence shown here is derived from an EMBL/GenBank/DDBJ whole genome shotgun (WGS) entry which is preliminary data.</text>
</comment>
<accession>A0ABP0G389</accession>
<keyword evidence="3" id="KW-1185">Reference proteome</keyword>
<dbReference type="EMBL" id="CAWYQH010000099">
    <property type="protein sequence ID" value="CAK8685323.1"/>
    <property type="molecule type" value="Genomic_DNA"/>
</dbReference>
<protein>
    <submittedName>
        <fullName evidence="2">Uncharacterized protein</fullName>
    </submittedName>
</protein>
<evidence type="ECO:0000256" key="1">
    <source>
        <dbReference type="SAM" id="MobiDB-lite"/>
    </source>
</evidence>
<sequence>MPNGLVDHEQSRQGRIAIRSPISSASKIRSQTSKKTWTYASYGSQPFGLCQVTRKMEYRTGAFSDESKSTMSSHQDRNPVLEVEKDRTPGNSPDLNPIEN</sequence>
<gene>
    <name evidence="2" type="ORF">CVLEPA_LOCUS16457</name>
</gene>
<dbReference type="Proteomes" id="UP001642483">
    <property type="component" value="Unassembled WGS sequence"/>
</dbReference>
<feature type="region of interest" description="Disordered" evidence="1">
    <location>
        <begin position="1"/>
        <end position="30"/>
    </location>
</feature>
<organism evidence="2 3">
    <name type="scientific">Clavelina lepadiformis</name>
    <name type="common">Light-bulb sea squirt</name>
    <name type="synonym">Ascidia lepadiformis</name>
    <dbReference type="NCBI Taxonomy" id="159417"/>
    <lineage>
        <taxon>Eukaryota</taxon>
        <taxon>Metazoa</taxon>
        <taxon>Chordata</taxon>
        <taxon>Tunicata</taxon>
        <taxon>Ascidiacea</taxon>
        <taxon>Aplousobranchia</taxon>
        <taxon>Clavelinidae</taxon>
        <taxon>Clavelina</taxon>
    </lineage>
</organism>